<keyword evidence="3" id="KW-1185">Reference proteome</keyword>
<protein>
    <submittedName>
        <fullName evidence="2">ATP-binding protein</fullName>
    </submittedName>
</protein>
<evidence type="ECO:0000313" key="2">
    <source>
        <dbReference type="EMBL" id="MBH5335849.1"/>
    </source>
</evidence>
<feature type="region of interest" description="Disordered" evidence="1">
    <location>
        <begin position="90"/>
        <end position="123"/>
    </location>
</feature>
<gene>
    <name evidence="2" type="ORF">IHE55_14060</name>
</gene>
<name>A0ABS0NKW0_9ACTN</name>
<feature type="region of interest" description="Disordered" evidence="1">
    <location>
        <begin position="143"/>
        <end position="162"/>
    </location>
</feature>
<dbReference type="InterPro" id="IPR050267">
    <property type="entry name" value="Anti-sigma-factor_SerPK"/>
</dbReference>
<organism evidence="2 3">
    <name type="scientific">Streptomyces pactum</name>
    <dbReference type="NCBI Taxonomy" id="68249"/>
    <lineage>
        <taxon>Bacteria</taxon>
        <taxon>Bacillati</taxon>
        <taxon>Actinomycetota</taxon>
        <taxon>Actinomycetes</taxon>
        <taxon>Kitasatosporales</taxon>
        <taxon>Streptomycetaceae</taxon>
        <taxon>Streptomyces</taxon>
    </lineage>
</organism>
<dbReference type="InterPro" id="IPR036890">
    <property type="entry name" value="HATPase_C_sf"/>
</dbReference>
<dbReference type="PANTHER" id="PTHR35526">
    <property type="entry name" value="ANTI-SIGMA-F FACTOR RSBW-RELATED"/>
    <property type="match status" value="1"/>
</dbReference>
<dbReference type="Proteomes" id="UP000807371">
    <property type="component" value="Unassembled WGS sequence"/>
</dbReference>
<dbReference type="EMBL" id="JACYXC010000001">
    <property type="protein sequence ID" value="MBH5335849.1"/>
    <property type="molecule type" value="Genomic_DNA"/>
</dbReference>
<sequence length="240" mass="25160">MPVGRFPFQLSRASIPWRGAKEVSGVALVVAQEVPTSSSMAVPHGPAGVARARRRMRGDLRRTGVPDAVIDDAVLILSELLSNACRHGRPLERDAYRGGGHDRPHGHGRPGGDDGHDTYDDGADGAVRAAWRIDERARLTVEVTDGGGPTRPVPATPSITSRGGRGLNIITALSENWGVRDGSGEVTVWATLSARDPFAARVGRPSGPVATGTGRRRVATAELGPELGPDLGLLDLDGLA</sequence>
<accession>A0ABS0NKW0</accession>
<comment type="caution">
    <text evidence="2">The sequence shown here is derived from an EMBL/GenBank/DDBJ whole genome shotgun (WGS) entry which is preliminary data.</text>
</comment>
<dbReference type="Gene3D" id="3.30.565.10">
    <property type="entry name" value="Histidine kinase-like ATPase, C-terminal domain"/>
    <property type="match status" value="1"/>
</dbReference>
<reference evidence="2 3" key="1">
    <citation type="submission" date="2020-09" db="EMBL/GenBank/DDBJ databases">
        <title>Biosynthesis of the nuclear factor of activated T cells inhibitor NFAT-133 and its congeners in Streptomyces pactum.</title>
        <authorList>
            <person name="Zhou W."/>
            <person name="Posri P."/>
            <person name="Abugrain M.E."/>
            <person name="Weisberg A.J."/>
            <person name="Chang J.H."/>
            <person name="Mahmud T."/>
        </authorList>
    </citation>
    <scope>NUCLEOTIDE SEQUENCE [LARGE SCALE GENOMIC DNA]</scope>
    <source>
        <strain evidence="2 3">ATCC 27456</strain>
    </source>
</reference>
<keyword evidence="2" id="KW-0067">ATP-binding</keyword>
<evidence type="ECO:0000256" key="1">
    <source>
        <dbReference type="SAM" id="MobiDB-lite"/>
    </source>
</evidence>
<dbReference type="GO" id="GO:0005524">
    <property type="term" value="F:ATP binding"/>
    <property type="evidence" value="ECO:0007669"/>
    <property type="project" value="UniProtKB-KW"/>
</dbReference>
<dbReference type="CDD" id="cd16936">
    <property type="entry name" value="HATPase_RsbW-like"/>
    <property type="match status" value="1"/>
</dbReference>
<proteinExistence type="predicted"/>
<keyword evidence="2" id="KW-0547">Nucleotide-binding</keyword>
<dbReference type="PANTHER" id="PTHR35526:SF3">
    <property type="entry name" value="ANTI-SIGMA-F FACTOR RSBW"/>
    <property type="match status" value="1"/>
</dbReference>
<feature type="compositionally biased region" description="Basic and acidic residues" evidence="1">
    <location>
        <begin position="90"/>
        <end position="119"/>
    </location>
</feature>
<evidence type="ECO:0000313" key="3">
    <source>
        <dbReference type="Proteomes" id="UP000807371"/>
    </source>
</evidence>